<reference evidence="2" key="1">
    <citation type="submission" date="2023-08" db="EMBL/GenBank/DDBJ databases">
        <authorList>
            <person name="Audoor S."/>
            <person name="Bilcke G."/>
        </authorList>
    </citation>
    <scope>NUCLEOTIDE SEQUENCE</scope>
</reference>
<evidence type="ECO:0000256" key="1">
    <source>
        <dbReference type="SAM" id="MobiDB-lite"/>
    </source>
</evidence>
<organism evidence="2 3">
    <name type="scientific">Cylindrotheca closterium</name>
    <dbReference type="NCBI Taxonomy" id="2856"/>
    <lineage>
        <taxon>Eukaryota</taxon>
        <taxon>Sar</taxon>
        <taxon>Stramenopiles</taxon>
        <taxon>Ochrophyta</taxon>
        <taxon>Bacillariophyta</taxon>
        <taxon>Bacillariophyceae</taxon>
        <taxon>Bacillariophycidae</taxon>
        <taxon>Bacillariales</taxon>
        <taxon>Bacillariaceae</taxon>
        <taxon>Cylindrotheca</taxon>
    </lineage>
</organism>
<feature type="region of interest" description="Disordered" evidence="1">
    <location>
        <begin position="215"/>
        <end position="246"/>
    </location>
</feature>
<feature type="compositionally biased region" description="Basic and acidic residues" evidence="1">
    <location>
        <begin position="60"/>
        <end position="69"/>
    </location>
</feature>
<proteinExistence type="predicted"/>
<feature type="compositionally biased region" description="Polar residues" evidence="1">
    <location>
        <begin position="215"/>
        <end position="227"/>
    </location>
</feature>
<dbReference type="Proteomes" id="UP001295423">
    <property type="component" value="Unassembled WGS sequence"/>
</dbReference>
<keyword evidence="3" id="KW-1185">Reference proteome</keyword>
<feature type="compositionally biased region" description="Basic and acidic residues" evidence="1">
    <location>
        <begin position="236"/>
        <end position="246"/>
    </location>
</feature>
<gene>
    <name evidence="2" type="ORF">CYCCA115_LOCUS7684</name>
</gene>
<dbReference type="EMBL" id="CAKOGP040001090">
    <property type="protein sequence ID" value="CAJ1941848.1"/>
    <property type="molecule type" value="Genomic_DNA"/>
</dbReference>
<evidence type="ECO:0000313" key="2">
    <source>
        <dbReference type="EMBL" id="CAJ1941848.1"/>
    </source>
</evidence>
<comment type="caution">
    <text evidence="2">The sequence shown here is derived from an EMBL/GenBank/DDBJ whole genome shotgun (WGS) entry which is preliminary data.</text>
</comment>
<accession>A0AAD2CPS1</accession>
<name>A0AAD2CPS1_9STRA</name>
<feature type="region of interest" description="Disordered" evidence="1">
    <location>
        <begin position="40"/>
        <end position="70"/>
    </location>
</feature>
<dbReference type="AlphaFoldDB" id="A0AAD2CPS1"/>
<sequence length="463" mass="51799">MAADIVDSIPGAESFGSSIKQATIPLGNRVELAELFSFPNHSSHQRSPATNSNDSSHAQESVDAKEQHNTEMSLEQTIQHYLTSSILRDGYSESSIHIAKSKPKIGIDMSNKHDYSNNNDDQLYASISGNAAVSYSQALPQFLKIGKLGLQACQQAQADGLWRENWRFFLPLGLPLTRHWTVELLHFPPSYTLEEDQDYLASRSTQRWKQLLTVNNSDENKQTTKTVQPDLVSLSPKDDDQKGDEPTDRFQAIIDIVPIAAPSSDGKNMKDVYTYFQDYISASLAFWASNTTTTGGQEDSTQKAKPIIAFGWPVKCWVEANQAQHHCKNVYPTSTTLKNNEEENGSDTLSLEVLSLTRIPIETTDNNHASSTQVLIANHPSYLYNAGKRMTSNTIRSLGEDECTLLEKIMIQDLIAARWQVRMGLEPSQDPDRILQECCEFWRDASSLEEIHALINAQAFILQ</sequence>
<evidence type="ECO:0000313" key="3">
    <source>
        <dbReference type="Proteomes" id="UP001295423"/>
    </source>
</evidence>
<feature type="compositionally biased region" description="Polar residues" evidence="1">
    <location>
        <begin position="40"/>
        <end position="59"/>
    </location>
</feature>
<protein>
    <submittedName>
        <fullName evidence="2">Uncharacterized protein</fullName>
    </submittedName>
</protein>